<protein>
    <submittedName>
        <fullName evidence="2">ACR COG1678 domain containing protein</fullName>
    </submittedName>
</protein>
<dbReference type="OrthoDB" id="45276at2759"/>
<dbReference type="Pfam" id="PF02622">
    <property type="entry name" value="DUF179"/>
    <property type="match status" value="1"/>
</dbReference>
<dbReference type="PANTHER" id="PTHR31984">
    <property type="entry name" value="TRANSPORTER, PUTATIVE (DUF179)-RELATED"/>
    <property type="match status" value="1"/>
</dbReference>
<keyword evidence="3" id="KW-1185">Reference proteome</keyword>
<comment type="caution">
    <text evidence="2">The sequence shown here is derived from an EMBL/GenBank/DDBJ whole genome shotgun (WGS) entry which is preliminary data.</text>
</comment>
<dbReference type="AlphaFoldDB" id="A0A9K3M2W5"/>
<dbReference type="PANTHER" id="PTHR31984:SF17">
    <property type="entry name" value="TRANSCRIPTIONAL REGULATOR"/>
    <property type="match status" value="1"/>
</dbReference>
<evidence type="ECO:0000256" key="1">
    <source>
        <dbReference type="SAM" id="MobiDB-lite"/>
    </source>
</evidence>
<reference evidence="2" key="2">
    <citation type="submission" date="2021-04" db="EMBL/GenBank/DDBJ databases">
        <authorList>
            <person name="Podell S."/>
        </authorList>
    </citation>
    <scope>NUCLEOTIDE SEQUENCE</scope>
    <source>
        <strain evidence="2">Hildebrandi</strain>
    </source>
</reference>
<name>A0A9K3M2W5_9STRA</name>
<dbReference type="Proteomes" id="UP000693970">
    <property type="component" value="Unassembled WGS sequence"/>
</dbReference>
<evidence type="ECO:0000313" key="3">
    <source>
        <dbReference type="Proteomes" id="UP000693970"/>
    </source>
</evidence>
<sequence length="499" mass="55934">MSSNNSTSSLIVKRLYRNLLRTARPFVSSPDATVLTSLLHRTGIEDWNHDHHDDEEDTGELAEAMLKQDYARDLTSSYADRVLSKDNGGVGSSDSATMSSLRTSTDSSSKQHRQLFRRLLREVMTGPAGYAKMVFPSKVDPNKLQRIIQREFRNHHDDCVSKDFDFTVRKQTAFTALQELNKKLAFFHKLQQAAPEPSLRQAALRVSPLPTDPPSSYLRPGTFLVAHPYLNDTVFSKTVICILDHQSLRMDDKEESDKDSAVPIPSPDRQYKIPGQTYGLVINRVSLNERTGRTRSLKEAFQENMLPERLSQTFGNATVRHGGPVHMSIQMIHSLSAAQQDQQQTSSFIGGTMIPEINAVEDQSPAALYSDQATFYRGNIFKAISAVENGDLDREDVSFYVGASTWSPGQLAAEIAQGYWIPCRGPPEMALHGICEHQQPQKDQGGKRPLTDLWLSMLSACGEDEAKLAHLFYNEHQWDENGQPCDAFEDDGIDEIIIF</sequence>
<evidence type="ECO:0000313" key="2">
    <source>
        <dbReference type="EMBL" id="KAG7371976.1"/>
    </source>
</evidence>
<proteinExistence type="predicted"/>
<feature type="region of interest" description="Disordered" evidence="1">
    <location>
        <begin position="85"/>
        <end position="112"/>
    </location>
</feature>
<dbReference type="InterPro" id="IPR003774">
    <property type="entry name" value="AlgH-like"/>
</dbReference>
<gene>
    <name evidence="2" type="ORF">IV203_018118</name>
</gene>
<accession>A0A9K3M2W5</accession>
<reference evidence="2" key="1">
    <citation type="journal article" date="2021" name="Sci. Rep.">
        <title>Diploid genomic architecture of Nitzschia inconspicua, an elite biomass production diatom.</title>
        <authorList>
            <person name="Oliver A."/>
            <person name="Podell S."/>
            <person name="Pinowska A."/>
            <person name="Traller J.C."/>
            <person name="Smith S.R."/>
            <person name="McClure R."/>
            <person name="Beliaev A."/>
            <person name="Bohutskyi P."/>
            <person name="Hill E.A."/>
            <person name="Rabines A."/>
            <person name="Zheng H."/>
            <person name="Allen L.Z."/>
            <person name="Kuo A."/>
            <person name="Grigoriev I.V."/>
            <person name="Allen A.E."/>
            <person name="Hazlebeck D."/>
            <person name="Allen E.E."/>
        </authorList>
    </citation>
    <scope>NUCLEOTIDE SEQUENCE</scope>
    <source>
        <strain evidence="2">Hildebrandi</strain>
    </source>
</reference>
<organism evidence="2 3">
    <name type="scientific">Nitzschia inconspicua</name>
    <dbReference type="NCBI Taxonomy" id="303405"/>
    <lineage>
        <taxon>Eukaryota</taxon>
        <taxon>Sar</taxon>
        <taxon>Stramenopiles</taxon>
        <taxon>Ochrophyta</taxon>
        <taxon>Bacillariophyta</taxon>
        <taxon>Bacillariophyceae</taxon>
        <taxon>Bacillariophycidae</taxon>
        <taxon>Bacillariales</taxon>
        <taxon>Bacillariaceae</taxon>
        <taxon>Nitzschia</taxon>
    </lineage>
</organism>
<feature type="compositionally biased region" description="Low complexity" evidence="1">
    <location>
        <begin position="97"/>
        <end position="108"/>
    </location>
</feature>
<dbReference type="EMBL" id="JAGRRH010000003">
    <property type="protein sequence ID" value="KAG7371976.1"/>
    <property type="molecule type" value="Genomic_DNA"/>
</dbReference>